<proteinExistence type="predicted"/>
<gene>
    <name evidence="2" type="ORF">CEXT_404121</name>
</gene>
<comment type="caution">
    <text evidence="2">The sequence shown here is derived from an EMBL/GenBank/DDBJ whole genome shotgun (WGS) entry which is preliminary data.</text>
</comment>
<accession>A0AAV4NK96</accession>
<evidence type="ECO:0000256" key="1">
    <source>
        <dbReference type="SAM" id="MobiDB-lite"/>
    </source>
</evidence>
<evidence type="ECO:0000313" key="3">
    <source>
        <dbReference type="Proteomes" id="UP001054945"/>
    </source>
</evidence>
<dbReference type="EMBL" id="BPLR01020897">
    <property type="protein sequence ID" value="GIX83712.1"/>
    <property type="molecule type" value="Genomic_DNA"/>
</dbReference>
<organism evidence="2 3">
    <name type="scientific">Caerostris extrusa</name>
    <name type="common">Bark spider</name>
    <name type="synonym">Caerostris bankana</name>
    <dbReference type="NCBI Taxonomy" id="172846"/>
    <lineage>
        <taxon>Eukaryota</taxon>
        <taxon>Metazoa</taxon>
        <taxon>Ecdysozoa</taxon>
        <taxon>Arthropoda</taxon>
        <taxon>Chelicerata</taxon>
        <taxon>Arachnida</taxon>
        <taxon>Araneae</taxon>
        <taxon>Araneomorphae</taxon>
        <taxon>Entelegynae</taxon>
        <taxon>Araneoidea</taxon>
        <taxon>Araneidae</taxon>
        <taxon>Caerostris</taxon>
    </lineage>
</organism>
<feature type="region of interest" description="Disordered" evidence="1">
    <location>
        <begin position="50"/>
        <end position="76"/>
    </location>
</feature>
<sequence>MSKVRINILYKVIPNGWINLNSCINCKTEGHVASWIGYSKSSCKTFIESTSSEKQNAPLKTSSSSSTLKDKDPIQS</sequence>
<evidence type="ECO:0000313" key="2">
    <source>
        <dbReference type="EMBL" id="GIX83712.1"/>
    </source>
</evidence>
<name>A0AAV4NK96_CAEEX</name>
<dbReference type="AlphaFoldDB" id="A0AAV4NK96"/>
<protein>
    <submittedName>
        <fullName evidence="2">Uncharacterized protein</fullName>
    </submittedName>
</protein>
<keyword evidence="3" id="KW-1185">Reference proteome</keyword>
<dbReference type="Proteomes" id="UP001054945">
    <property type="component" value="Unassembled WGS sequence"/>
</dbReference>
<reference evidence="2 3" key="1">
    <citation type="submission" date="2021-06" db="EMBL/GenBank/DDBJ databases">
        <title>Caerostris extrusa draft genome.</title>
        <authorList>
            <person name="Kono N."/>
            <person name="Arakawa K."/>
        </authorList>
    </citation>
    <scope>NUCLEOTIDE SEQUENCE [LARGE SCALE GENOMIC DNA]</scope>
</reference>